<evidence type="ECO:0000313" key="8">
    <source>
        <dbReference type="Proteomes" id="UP000250266"/>
    </source>
</evidence>
<keyword evidence="6" id="KW-0539">Nucleus</keyword>
<keyword evidence="4" id="KW-0238">DNA-binding</keyword>
<evidence type="ECO:0000256" key="6">
    <source>
        <dbReference type="ARBA" id="ARBA00023242"/>
    </source>
</evidence>
<dbReference type="GO" id="GO:0003677">
    <property type="term" value="F:DNA binding"/>
    <property type="evidence" value="ECO:0007669"/>
    <property type="project" value="UniProtKB-KW"/>
</dbReference>
<evidence type="ECO:0000256" key="3">
    <source>
        <dbReference type="ARBA" id="ARBA00023015"/>
    </source>
</evidence>
<dbReference type="InterPro" id="IPR052360">
    <property type="entry name" value="Transcr_Regulatory_Proteins"/>
</dbReference>
<gene>
    <name evidence="7" type="ORF">K432DRAFT_214942</name>
</gene>
<evidence type="ECO:0000256" key="5">
    <source>
        <dbReference type="ARBA" id="ARBA00023163"/>
    </source>
</evidence>
<keyword evidence="5" id="KW-0804">Transcription</keyword>
<dbReference type="PANTHER" id="PTHR36206">
    <property type="entry name" value="ASPERCRYPTIN BIOSYNTHESIS CLUSTER-SPECIFIC TRANSCRIPTION REGULATOR ATNN-RELATED"/>
    <property type="match status" value="1"/>
</dbReference>
<keyword evidence="3" id="KW-0805">Transcription regulation</keyword>
<keyword evidence="2" id="KW-0862">Zinc</keyword>
<protein>
    <submittedName>
        <fullName evidence="7">Uncharacterized protein</fullName>
    </submittedName>
</protein>
<dbReference type="Pfam" id="PF11951">
    <property type="entry name" value="Fungal_trans_2"/>
    <property type="match status" value="1"/>
</dbReference>
<reference evidence="7 8" key="1">
    <citation type="journal article" date="2016" name="Nat. Commun.">
        <title>Ectomycorrhizal ecology is imprinted in the genome of the dominant symbiotic fungus Cenococcum geophilum.</title>
        <authorList>
            <consortium name="DOE Joint Genome Institute"/>
            <person name="Peter M."/>
            <person name="Kohler A."/>
            <person name="Ohm R.A."/>
            <person name="Kuo A."/>
            <person name="Krutzmann J."/>
            <person name="Morin E."/>
            <person name="Arend M."/>
            <person name="Barry K.W."/>
            <person name="Binder M."/>
            <person name="Choi C."/>
            <person name="Clum A."/>
            <person name="Copeland A."/>
            <person name="Grisel N."/>
            <person name="Haridas S."/>
            <person name="Kipfer T."/>
            <person name="LaButti K."/>
            <person name="Lindquist E."/>
            <person name="Lipzen A."/>
            <person name="Maire R."/>
            <person name="Meier B."/>
            <person name="Mihaltcheva S."/>
            <person name="Molinier V."/>
            <person name="Murat C."/>
            <person name="Poggeler S."/>
            <person name="Quandt C.A."/>
            <person name="Sperisen C."/>
            <person name="Tritt A."/>
            <person name="Tisserant E."/>
            <person name="Crous P.W."/>
            <person name="Henrissat B."/>
            <person name="Nehls U."/>
            <person name="Egli S."/>
            <person name="Spatafora J.W."/>
            <person name="Grigoriev I.V."/>
            <person name="Martin F.M."/>
        </authorList>
    </citation>
    <scope>NUCLEOTIDE SEQUENCE [LARGE SCALE GENOMIC DNA]</scope>
    <source>
        <strain evidence="7 8">CBS 459.81</strain>
    </source>
</reference>
<evidence type="ECO:0000256" key="1">
    <source>
        <dbReference type="ARBA" id="ARBA00022723"/>
    </source>
</evidence>
<keyword evidence="8" id="KW-1185">Reference proteome</keyword>
<organism evidence="7 8">
    <name type="scientific">Lepidopterella palustris CBS 459.81</name>
    <dbReference type="NCBI Taxonomy" id="1314670"/>
    <lineage>
        <taxon>Eukaryota</taxon>
        <taxon>Fungi</taxon>
        <taxon>Dikarya</taxon>
        <taxon>Ascomycota</taxon>
        <taxon>Pezizomycotina</taxon>
        <taxon>Dothideomycetes</taxon>
        <taxon>Pleosporomycetidae</taxon>
        <taxon>Mytilinidiales</taxon>
        <taxon>Argynnaceae</taxon>
        <taxon>Lepidopterella</taxon>
    </lineage>
</organism>
<proteinExistence type="predicted"/>
<dbReference type="EMBL" id="KV744882">
    <property type="protein sequence ID" value="OCK82645.1"/>
    <property type="molecule type" value="Genomic_DNA"/>
</dbReference>
<evidence type="ECO:0000256" key="2">
    <source>
        <dbReference type="ARBA" id="ARBA00022833"/>
    </source>
</evidence>
<dbReference type="GO" id="GO:0046872">
    <property type="term" value="F:metal ion binding"/>
    <property type="evidence" value="ECO:0007669"/>
    <property type="project" value="UniProtKB-KW"/>
</dbReference>
<evidence type="ECO:0000313" key="7">
    <source>
        <dbReference type="EMBL" id="OCK82645.1"/>
    </source>
</evidence>
<dbReference type="Proteomes" id="UP000250266">
    <property type="component" value="Unassembled WGS sequence"/>
</dbReference>
<dbReference type="AlphaFoldDB" id="A0A8E2EEP2"/>
<accession>A0A8E2EEP2</accession>
<sequence>MLGLMGFNYESTFWTQVAVQFSVSSPAVLHAILALSALHEHLESSSATTAEGNQLVLKEYDKSIEHLCSFQSTQPIQVTRTCCILLISLENTQENHDTALARL</sequence>
<dbReference type="InterPro" id="IPR021858">
    <property type="entry name" value="Fun_TF"/>
</dbReference>
<keyword evidence="1" id="KW-0479">Metal-binding</keyword>
<name>A0A8E2EEP2_9PEZI</name>
<dbReference type="PANTHER" id="PTHR36206:SF4">
    <property type="entry name" value="HYPOTHETICAL CONSERVED PROTEIN (EUROFUNG)-RELATED"/>
    <property type="match status" value="1"/>
</dbReference>
<evidence type="ECO:0000256" key="4">
    <source>
        <dbReference type="ARBA" id="ARBA00023125"/>
    </source>
</evidence>
<dbReference type="OrthoDB" id="3598904at2759"/>